<feature type="compositionally biased region" description="Low complexity" evidence="11">
    <location>
        <begin position="352"/>
        <end position="364"/>
    </location>
</feature>
<feature type="region of interest" description="Disordered" evidence="11">
    <location>
        <begin position="309"/>
        <end position="392"/>
    </location>
</feature>
<dbReference type="CDD" id="cd09278">
    <property type="entry name" value="RNase_HI_prokaryote_like"/>
    <property type="match status" value="1"/>
</dbReference>
<feature type="compositionally biased region" description="Polar residues" evidence="11">
    <location>
        <begin position="338"/>
        <end position="348"/>
    </location>
</feature>
<dbReference type="Gene3D" id="3.30.420.10">
    <property type="entry name" value="Ribonuclease H-like superfamily/Ribonuclease H"/>
    <property type="match status" value="1"/>
</dbReference>
<dbReference type="EC" id="3.1.26.4" evidence="5"/>
<sequence>MTITVSTDGSALGNPNGPMGWGWADHELATGGKPGHRHEGDCDAGGATNGTNQIGELCAVLEALRAHPGSEPLVIETDSQYAINCSTTWVHGWKKNGWKNSQKKPVKNADLIRAIDAEISKRPGSVKFVWVKGHAGNAGNEKVDELARTYAGDCRSKVREGYLPLEGWQSLLASEYSQGIDVPDDAQMLLDGKITSDEYHIGRGQGESAGGSLADDLIGVSDPEPRPRSIADMLVEPEGYPTPDEATLLLPSNGMPAESDEMPEPTTVLATAVSDSTPSDTTTSDSTQSDTTAPRKSYAEMLIKTDYFPREDAENASDGTLQPTQSEQSATRSDETADSLQSPETQESLVDAPQSAMQPQQSQQPRRKSPSGLSVSGTIRFMPPPNSSPTFDGRLRRIRGYIAVEGYVQGDGTLVLEDAPFAVKHN</sequence>
<keyword evidence="8" id="KW-0255">Endonuclease</keyword>
<comment type="catalytic activity">
    <reaction evidence="1">
        <text>Endonucleolytic cleavage to 5'-phosphomonoester.</text>
        <dbReference type="EC" id="3.1.26.4"/>
    </reaction>
</comment>
<dbReference type="PANTHER" id="PTHR10642:SF26">
    <property type="entry name" value="RIBONUCLEASE H1"/>
    <property type="match status" value="1"/>
</dbReference>
<evidence type="ECO:0000256" key="6">
    <source>
        <dbReference type="ARBA" id="ARBA00022722"/>
    </source>
</evidence>
<dbReference type="GO" id="GO:0003676">
    <property type="term" value="F:nucleic acid binding"/>
    <property type="evidence" value="ECO:0007669"/>
    <property type="project" value="InterPro"/>
</dbReference>
<feature type="domain" description="RNase H type-1" evidence="12">
    <location>
        <begin position="1"/>
        <end position="152"/>
    </location>
</feature>
<keyword evidence="9" id="KW-0378">Hydrolase</keyword>
<evidence type="ECO:0000313" key="13">
    <source>
        <dbReference type="EMBL" id="OQM50447.1"/>
    </source>
</evidence>
<evidence type="ECO:0000256" key="8">
    <source>
        <dbReference type="ARBA" id="ARBA00022759"/>
    </source>
</evidence>
<gene>
    <name evidence="13" type="ORF">B5782_0394</name>
</gene>
<dbReference type="InterPro" id="IPR036397">
    <property type="entry name" value="RNaseH_sf"/>
</dbReference>
<evidence type="ECO:0000256" key="9">
    <source>
        <dbReference type="ARBA" id="ARBA00022801"/>
    </source>
</evidence>
<evidence type="ECO:0000256" key="11">
    <source>
        <dbReference type="SAM" id="MobiDB-lite"/>
    </source>
</evidence>
<dbReference type="GO" id="GO:0004523">
    <property type="term" value="F:RNA-DNA hybrid ribonuclease activity"/>
    <property type="evidence" value="ECO:0007669"/>
    <property type="project" value="UniProtKB-EC"/>
</dbReference>
<evidence type="ECO:0000256" key="1">
    <source>
        <dbReference type="ARBA" id="ARBA00000077"/>
    </source>
</evidence>
<dbReference type="EMBL" id="NAQA01000003">
    <property type="protein sequence ID" value="OQM50447.1"/>
    <property type="molecule type" value="Genomic_DNA"/>
</dbReference>
<evidence type="ECO:0000256" key="3">
    <source>
        <dbReference type="ARBA" id="ARBA00005300"/>
    </source>
</evidence>
<comment type="subunit">
    <text evidence="4">Monomer.</text>
</comment>
<dbReference type="InterPro" id="IPR002156">
    <property type="entry name" value="RNaseH_domain"/>
</dbReference>
<evidence type="ECO:0000256" key="5">
    <source>
        <dbReference type="ARBA" id="ARBA00012180"/>
    </source>
</evidence>
<dbReference type="GO" id="GO:0046872">
    <property type="term" value="F:metal ion binding"/>
    <property type="evidence" value="ECO:0007669"/>
    <property type="project" value="UniProtKB-KW"/>
</dbReference>
<evidence type="ECO:0000256" key="7">
    <source>
        <dbReference type="ARBA" id="ARBA00022723"/>
    </source>
</evidence>
<name>A0A1V8PPB7_9BIFI</name>
<comment type="caution">
    <text evidence="13">The sequence shown here is derived from an EMBL/GenBank/DDBJ whole genome shotgun (WGS) entry which is preliminary data.</text>
</comment>
<dbReference type="GO" id="GO:0043137">
    <property type="term" value="P:DNA replication, removal of RNA primer"/>
    <property type="evidence" value="ECO:0007669"/>
    <property type="project" value="TreeGrafter"/>
</dbReference>
<dbReference type="InterPro" id="IPR022892">
    <property type="entry name" value="RNaseHI"/>
</dbReference>
<dbReference type="SUPFAM" id="SSF53098">
    <property type="entry name" value="Ribonuclease H-like"/>
    <property type="match status" value="1"/>
</dbReference>
<evidence type="ECO:0000256" key="2">
    <source>
        <dbReference type="ARBA" id="ARBA00001946"/>
    </source>
</evidence>
<dbReference type="PROSITE" id="PS50879">
    <property type="entry name" value="RNASE_H_1"/>
    <property type="match status" value="1"/>
</dbReference>
<evidence type="ECO:0000313" key="14">
    <source>
        <dbReference type="Proteomes" id="UP000192666"/>
    </source>
</evidence>
<evidence type="ECO:0000259" key="12">
    <source>
        <dbReference type="PROSITE" id="PS50879"/>
    </source>
</evidence>
<dbReference type="RefSeq" id="WP_080788224.1">
    <property type="nucleotide sequence ID" value="NZ_NAQA01000003.1"/>
</dbReference>
<comment type="similarity">
    <text evidence="3">Belongs to the RNase H family.</text>
</comment>
<reference evidence="13 14" key="1">
    <citation type="submission" date="2017-03" db="EMBL/GenBank/DDBJ databases">
        <title>Maternal inheritance of bifidobacteria.</title>
        <authorList>
            <person name="Lugli G.A."/>
            <person name="Duranti S."/>
            <person name="Milani C."/>
            <person name="Mancabelli L."/>
        </authorList>
    </citation>
    <scope>NUCLEOTIDE SEQUENCE [LARGE SCALE GENOMIC DNA]</scope>
    <source>
        <strain evidence="13 14">1899B</strain>
    </source>
</reference>
<comment type="cofactor">
    <cofactor evidence="2">
        <name>Mg(2+)</name>
        <dbReference type="ChEBI" id="CHEBI:18420"/>
    </cofactor>
</comment>
<feature type="region of interest" description="Disordered" evidence="11">
    <location>
        <begin position="1"/>
        <end position="22"/>
    </location>
</feature>
<dbReference type="AlphaFoldDB" id="A0A1V8PPB7"/>
<dbReference type="InterPro" id="IPR012337">
    <property type="entry name" value="RNaseH-like_sf"/>
</dbReference>
<dbReference type="InterPro" id="IPR050092">
    <property type="entry name" value="RNase_H"/>
</dbReference>
<feature type="region of interest" description="Disordered" evidence="11">
    <location>
        <begin position="272"/>
        <end position="297"/>
    </location>
</feature>
<keyword evidence="10" id="KW-0460">Magnesium</keyword>
<dbReference type="Pfam" id="PF00075">
    <property type="entry name" value="RNase_H"/>
    <property type="match status" value="1"/>
</dbReference>
<keyword evidence="6" id="KW-0540">Nuclease</keyword>
<feature type="compositionally biased region" description="Low complexity" evidence="11">
    <location>
        <begin position="274"/>
        <end position="292"/>
    </location>
</feature>
<feature type="compositionally biased region" description="Polar residues" evidence="11">
    <location>
        <begin position="317"/>
        <end position="331"/>
    </location>
</feature>
<proteinExistence type="inferred from homology"/>
<evidence type="ECO:0000256" key="10">
    <source>
        <dbReference type="ARBA" id="ARBA00022842"/>
    </source>
</evidence>
<evidence type="ECO:0000256" key="4">
    <source>
        <dbReference type="ARBA" id="ARBA00011245"/>
    </source>
</evidence>
<dbReference type="Proteomes" id="UP000192666">
    <property type="component" value="Unassembled WGS sequence"/>
</dbReference>
<accession>A0A1V8PPB7</accession>
<organism evidence="13 14">
    <name type="scientific">Bifidobacterium catenulatum</name>
    <dbReference type="NCBI Taxonomy" id="1686"/>
    <lineage>
        <taxon>Bacteria</taxon>
        <taxon>Bacillati</taxon>
        <taxon>Actinomycetota</taxon>
        <taxon>Actinomycetes</taxon>
        <taxon>Bifidobacteriales</taxon>
        <taxon>Bifidobacteriaceae</taxon>
        <taxon>Bifidobacterium</taxon>
    </lineage>
</organism>
<keyword evidence="7" id="KW-0479">Metal-binding</keyword>
<protein>
    <recommendedName>
        <fullName evidence="5">ribonuclease H</fullName>
        <ecNumber evidence="5">3.1.26.4</ecNumber>
    </recommendedName>
</protein>
<dbReference type="PANTHER" id="PTHR10642">
    <property type="entry name" value="RIBONUCLEASE H1"/>
    <property type="match status" value="1"/>
</dbReference>